<protein>
    <submittedName>
        <fullName evidence="3">Putative kinase inhibitor</fullName>
    </submittedName>
    <submittedName>
        <fullName evidence="2">YbhB/YbcL family Raf kinase inhibitor-like protein</fullName>
    </submittedName>
</protein>
<keyword evidence="5" id="KW-1185">Reference proteome</keyword>
<dbReference type="PANTHER" id="PTHR30289:SF1">
    <property type="entry name" value="PEBP (PHOSPHATIDYLETHANOLAMINE-BINDING PROTEIN) FAMILY PROTEIN"/>
    <property type="match status" value="1"/>
</dbReference>
<gene>
    <name evidence="2" type="ORF">I6G64_23000</name>
    <name evidence="3" type="ORF">NCTC12961_03586</name>
</gene>
<keyword evidence="2" id="KW-0649">Protein kinase inhibitor</keyword>
<sequence>MIGHGLSALALGAALLTGSLSFAAQAAGTFTLTSPAFQDGGMLAQKYAGATPGNASCTGDNVSPPLNWSNPPTGTQSFALLLSDPEGRSGLGVSHLVAYGIPVSASGFAEGDLTLGKGFIGGKNSPGTAVYHGPCPPAGSGLHHYTFVLIATDLPPHALGPGLTREQLLEKLHGHAKGGAGIIGRFGQ</sequence>
<dbReference type="InterPro" id="IPR036610">
    <property type="entry name" value="PEBP-like_sf"/>
</dbReference>
<evidence type="ECO:0000313" key="4">
    <source>
        <dbReference type="Proteomes" id="UP000248897"/>
    </source>
</evidence>
<dbReference type="Gene3D" id="3.90.280.10">
    <property type="entry name" value="PEBP-like"/>
    <property type="match status" value="1"/>
</dbReference>
<evidence type="ECO:0000313" key="3">
    <source>
        <dbReference type="EMBL" id="SQI42324.1"/>
    </source>
</evidence>
<evidence type="ECO:0000313" key="5">
    <source>
        <dbReference type="Proteomes" id="UP000594967"/>
    </source>
</evidence>
<dbReference type="NCBIfam" id="TIGR00481">
    <property type="entry name" value="YbhB/YbcL family Raf kinase inhibitor-like protein"/>
    <property type="match status" value="1"/>
</dbReference>
<name>A0A2X4Y0P7_SERPL</name>
<dbReference type="Proteomes" id="UP000248897">
    <property type="component" value="Chromosome 1"/>
</dbReference>
<evidence type="ECO:0000256" key="1">
    <source>
        <dbReference type="SAM" id="SignalP"/>
    </source>
</evidence>
<dbReference type="GO" id="GO:0004860">
    <property type="term" value="F:protein kinase inhibitor activity"/>
    <property type="evidence" value="ECO:0007669"/>
    <property type="project" value="UniProtKB-KW"/>
</dbReference>
<dbReference type="EMBL" id="CP065673">
    <property type="protein sequence ID" value="QPS20386.1"/>
    <property type="molecule type" value="Genomic_DNA"/>
</dbReference>
<dbReference type="InterPro" id="IPR005247">
    <property type="entry name" value="YbhB_YbcL/LppC-like"/>
</dbReference>
<feature type="chain" id="PRO_5016175413" evidence="1">
    <location>
        <begin position="27"/>
        <end position="188"/>
    </location>
</feature>
<evidence type="ECO:0000313" key="2">
    <source>
        <dbReference type="EMBL" id="QPS20386.1"/>
    </source>
</evidence>
<dbReference type="SUPFAM" id="SSF49777">
    <property type="entry name" value="PEBP-like"/>
    <property type="match status" value="1"/>
</dbReference>
<dbReference type="Pfam" id="PF01161">
    <property type="entry name" value="PBP"/>
    <property type="match status" value="1"/>
</dbReference>
<accession>A0A2X4Y0P7</accession>
<dbReference type="PANTHER" id="PTHR30289">
    <property type="entry name" value="UNCHARACTERIZED PROTEIN YBCL-RELATED"/>
    <property type="match status" value="1"/>
</dbReference>
<dbReference type="STRING" id="82996.ADP72_21640"/>
<feature type="signal peptide" evidence="1">
    <location>
        <begin position="1"/>
        <end position="26"/>
    </location>
</feature>
<organism evidence="3 4">
    <name type="scientific">Serratia plymuthica</name>
    <dbReference type="NCBI Taxonomy" id="82996"/>
    <lineage>
        <taxon>Bacteria</taxon>
        <taxon>Pseudomonadati</taxon>
        <taxon>Pseudomonadota</taxon>
        <taxon>Gammaproteobacteria</taxon>
        <taxon>Enterobacterales</taxon>
        <taxon>Yersiniaceae</taxon>
        <taxon>Serratia</taxon>
    </lineage>
</organism>
<reference evidence="3 4" key="1">
    <citation type="submission" date="2018-06" db="EMBL/GenBank/DDBJ databases">
        <authorList>
            <consortium name="Pathogen Informatics"/>
            <person name="Doyle S."/>
        </authorList>
    </citation>
    <scope>NUCLEOTIDE SEQUENCE [LARGE SCALE GENOMIC DNA]</scope>
    <source>
        <strain evidence="3 4">NCTC12961</strain>
    </source>
</reference>
<dbReference type="CDD" id="cd00865">
    <property type="entry name" value="PEBP_bact_arch"/>
    <property type="match status" value="1"/>
</dbReference>
<keyword evidence="1" id="KW-0732">Signal</keyword>
<proteinExistence type="predicted"/>
<reference evidence="2 5" key="2">
    <citation type="submission" date="2020-12" db="EMBL/GenBank/DDBJ databases">
        <title>FDA dAtabase for Regulatory Grade micrObial Sequences (FDA-ARGOS): Supporting development and validation of Infectious Disease Dx tests.</title>
        <authorList>
            <person name="Sproer C."/>
            <person name="Gronow S."/>
            <person name="Severitt S."/>
            <person name="Schroder I."/>
            <person name="Tallon L."/>
            <person name="Sadzewicz L."/>
            <person name="Zhao X."/>
            <person name="Boylan J."/>
            <person name="Ott S."/>
            <person name="Bowen H."/>
            <person name="Vavikolanu K."/>
            <person name="Mehta A."/>
            <person name="Aluvathingal J."/>
            <person name="Nadendla S."/>
            <person name="Lowell S."/>
            <person name="Myers T."/>
            <person name="Yan Y."/>
            <person name="Sichtig H."/>
        </authorList>
    </citation>
    <scope>NUCLEOTIDE SEQUENCE [LARGE SCALE GENOMIC DNA]</scope>
    <source>
        <strain evidence="2 5">FDAARGOS_907</strain>
    </source>
</reference>
<dbReference type="AlphaFoldDB" id="A0A2X4Y0P7"/>
<dbReference type="Proteomes" id="UP000594967">
    <property type="component" value="Chromosome"/>
</dbReference>
<dbReference type="EMBL" id="LS483469">
    <property type="protein sequence ID" value="SQI42324.1"/>
    <property type="molecule type" value="Genomic_DNA"/>
</dbReference>
<dbReference type="InterPro" id="IPR008914">
    <property type="entry name" value="PEBP"/>
</dbReference>
<dbReference type="RefSeq" id="WP_063201994.1">
    <property type="nucleotide sequence ID" value="NZ_CAMITG010000009.1"/>
</dbReference>